<evidence type="ECO:0000259" key="6">
    <source>
        <dbReference type="Pfam" id="PF06305"/>
    </source>
</evidence>
<keyword evidence="2 5" id="KW-0812">Transmembrane</keyword>
<evidence type="ECO:0000256" key="5">
    <source>
        <dbReference type="SAM" id="Phobius"/>
    </source>
</evidence>
<feature type="transmembrane region" description="Helical" evidence="5">
    <location>
        <begin position="37"/>
        <end position="57"/>
    </location>
</feature>
<protein>
    <recommendedName>
        <fullName evidence="6">Lipopolysaccharide assembly protein A domain-containing protein</fullName>
    </recommendedName>
</protein>
<dbReference type="GO" id="GO:0005886">
    <property type="term" value="C:plasma membrane"/>
    <property type="evidence" value="ECO:0007669"/>
    <property type="project" value="InterPro"/>
</dbReference>
<dbReference type="RefSeq" id="WP_054965816.1">
    <property type="nucleotide sequence ID" value="NZ_FMUN01000008.1"/>
</dbReference>
<keyword evidence="4 5" id="KW-0472">Membrane</keyword>
<dbReference type="EMBL" id="FMUN01000008">
    <property type="protein sequence ID" value="SCY61052.1"/>
    <property type="molecule type" value="Genomic_DNA"/>
</dbReference>
<reference evidence="8" key="1">
    <citation type="submission" date="2016-10" db="EMBL/GenBank/DDBJ databases">
        <authorList>
            <person name="Varghese N."/>
        </authorList>
    </citation>
    <scope>NUCLEOTIDE SEQUENCE [LARGE SCALE GENOMIC DNA]</scope>
    <source>
        <strain evidence="8">HL 19</strain>
    </source>
</reference>
<evidence type="ECO:0000256" key="3">
    <source>
        <dbReference type="ARBA" id="ARBA00022989"/>
    </source>
</evidence>
<feature type="domain" description="Lipopolysaccharide assembly protein A" evidence="6">
    <location>
        <begin position="21"/>
        <end position="57"/>
    </location>
</feature>
<keyword evidence="1" id="KW-1003">Cell membrane</keyword>
<evidence type="ECO:0000313" key="7">
    <source>
        <dbReference type="EMBL" id="SCY61052.1"/>
    </source>
</evidence>
<dbReference type="Proteomes" id="UP000183104">
    <property type="component" value="Unassembled WGS sequence"/>
</dbReference>
<gene>
    <name evidence="7" type="ORF">SAMN05661077_2672</name>
</gene>
<keyword evidence="3 5" id="KW-1133">Transmembrane helix</keyword>
<name>A0A0P9EPN6_9GAMM</name>
<dbReference type="Pfam" id="PF06305">
    <property type="entry name" value="LapA_dom"/>
    <property type="match status" value="1"/>
</dbReference>
<dbReference type="AlphaFoldDB" id="A0A0P9EPN6"/>
<accession>A0A0P9EPN6</accession>
<proteinExistence type="predicted"/>
<sequence>MHYKLLLAIVLLVLVLIFVLQNTTIVDINFLIWEFTLSRGLLVLMVLLVGVAIGWLGRAQLAHRGRKQKRIWS</sequence>
<evidence type="ECO:0000256" key="4">
    <source>
        <dbReference type="ARBA" id="ARBA00023136"/>
    </source>
</evidence>
<evidence type="ECO:0000256" key="2">
    <source>
        <dbReference type="ARBA" id="ARBA00022692"/>
    </source>
</evidence>
<evidence type="ECO:0000313" key="8">
    <source>
        <dbReference type="Proteomes" id="UP000183104"/>
    </source>
</evidence>
<keyword evidence="8" id="KW-1185">Reference proteome</keyword>
<evidence type="ECO:0000256" key="1">
    <source>
        <dbReference type="ARBA" id="ARBA00022475"/>
    </source>
</evidence>
<organism evidence="7 8">
    <name type="scientific">Thiohalorhabdus denitrificans</name>
    <dbReference type="NCBI Taxonomy" id="381306"/>
    <lineage>
        <taxon>Bacteria</taxon>
        <taxon>Pseudomonadati</taxon>
        <taxon>Pseudomonadota</taxon>
        <taxon>Gammaproteobacteria</taxon>
        <taxon>Thiohalorhabdales</taxon>
        <taxon>Thiohalorhabdaceae</taxon>
        <taxon>Thiohalorhabdus</taxon>
    </lineage>
</organism>
<dbReference type="InterPro" id="IPR010445">
    <property type="entry name" value="LapA_dom"/>
</dbReference>